<dbReference type="InterPro" id="IPR007630">
    <property type="entry name" value="RNA_pol_sigma70_r4"/>
</dbReference>
<evidence type="ECO:0000313" key="6">
    <source>
        <dbReference type="EMBL" id="MFK9090495.1"/>
    </source>
</evidence>
<keyword evidence="4" id="KW-0804">Transcription</keyword>
<dbReference type="InterPro" id="IPR014284">
    <property type="entry name" value="RNA_pol_sigma-70_dom"/>
</dbReference>
<dbReference type="Proteomes" id="UP001623041">
    <property type="component" value="Unassembled WGS sequence"/>
</dbReference>
<keyword evidence="7" id="KW-1185">Reference proteome</keyword>
<keyword evidence="1" id="KW-0805">Transcription regulation</keyword>
<dbReference type="InterPro" id="IPR013324">
    <property type="entry name" value="RNA_pol_sigma_r3/r4-like"/>
</dbReference>
<protein>
    <submittedName>
        <fullName evidence="6">Sigma-70 family RNA polymerase sigma factor</fullName>
    </submittedName>
</protein>
<comment type="caution">
    <text evidence="6">The sequence shown here is derived from an EMBL/GenBank/DDBJ whole genome shotgun (WGS) entry which is preliminary data.</text>
</comment>
<proteinExistence type="predicted"/>
<keyword evidence="3" id="KW-0238">DNA-binding</keyword>
<keyword evidence="2" id="KW-0731">Sigma factor</keyword>
<dbReference type="Gene3D" id="1.20.140.160">
    <property type="match status" value="1"/>
</dbReference>
<feature type="domain" description="RNA polymerase sigma-70 region 4" evidence="5">
    <location>
        <begin position="201"/>
        <end position="249"/>
    </location>
</feature>
<dbReference type="Pfam" id="PF04545">
    <property type="entry name" value="Sigma70_r4"/>
    <property type="match status" value="1"/>
</dbReference>
<dbReference type="PANTHER" id="PTHR30385">
    <property type="entry name" value="SIGMA FACTOR F FLAGELLAR"/>
    <property type="match status" value="1"/>
</dbReference>
<dbReference type="EMBL" id="JBJHQH010000002">
    <property type="protein sequence ID" value="MFK9090495.1"/>
    <property type="molecule type" value="Genomic_DNA"/>
</dbReference>
<evidence type="ECO:0000256" key="2">
    <source>
        <dbReference type="ARBA" id="ARBA00023082"/>
    </source>
</evidence>
<evidence type="ECO:0000256" key="3">
    <source>
        <dbReference type="ARBA" id="ARBA00023125"/>
    </source>
</evidence>
<dbReference type="Gene3D" id="1.10.1740.10">
    <property type="match status" value="1"/>
</dbReference>
<gene>
    <name evidence="6" type="ORF">ACJEBI_03210</name>
</gene>
<name>A0ABW8RE30_9BACI</name>
<dbReference type="NCBIfam" id="TIGR02937">
    <property type="entry name" value="sigma70-ECF"/>
    <property type="match status" value="1"/>
</dbReference>
<evidence type="ECO:0000256" key="4">
    <source>
        <dbReference type="ARBA" id="ARBA00023163"/>
    </source>
</evidence>
<dbReference type="RefSeq" id="WP_406579186.1">
    <property type="nucleotide sequence ID" value="NZ_JBJHQH010000002.1"/>
</dbReference>
<evidence type="ECO:0000256" key="1">
    <source>
        <dbReference type="ARBA" id="ARBA00023015"/>
    </source>
</evidence>
<dbReference type="InterPro" id="IPR013325">
    <property type="entry name" value="RNA_pol_sigma_r2"/>
</dbReference>
<dbReference type="PRINTS" id="PR00046">
    <property type="entry name" value="SIGMA70FCT"/>
</dbReference>
<reference evidence="6 7" key="1">
    <citation type="submission" date="2024-11" db="EMBL/GenBank/DDBJ databases">
        <authorList>
            <person name="Lucas J.A."/>
        </authorList>
    </citation>
    <scope>NUCLEOTIDE SEQUENCE [LARGE SCALE GENOMIC DNA]</scope>
    <source>
        <strain evidence="6 7">Z 5.4</strain>
    </source>
</reference>
<sequence length="252" mass="29864">MFLLNKNILSYAKENKTYLNELIQSDEANKFVKYVIKDYTKSPAKFMAVNKVEWEDLLQSAYIGLFNAIRKIDLSHTPNEWVSYTYLSIQGELRNFSRSNNSNMIVIPQRIRELYPKYKSFHSEYWISHQTDPTISDTMKHFDISKDDAFALVYGMQELIYQEYKTIYSNNRDNEPFLNVRTKVQSVEDQAINNILVKMYLDYLNEKQRKVVHLHYFRGYSKTEISKMIGCSQAMVHKHLTNAFNHIRKCCS</sequence>
<dbReference type="SUPFAM" id="SSF88659">
    <property type="entry name" value="Sigma3 and sigma4 domains of RNA polymerase sigma factors"/>
    <property type="match status" value="1"/>
</dbReference>
<dbReference type="CDD" id="cd06171">
    <property type="entry name" value="Sigma70_r4"/>
    <property type="match status" value="1"/>
</dbReference>
<dbReference type="SUPFAM" id="SSF88946">
    <property type="entry name" value="Sigma2 domain of RNA polymerase sigma factors"/>
    <property type="match status" value="1"/>
</dbReference>
<dbReference type="InterPro" id="IPR000943">
    <property type="entry name" value="RNA_pol_sigma70"/>
</dbReference>
<evidence type="ECO:0000313" key="7">
    <source>
        <dbReference type="Proteomes" id="UP001623041"/>
    </source>
</evidence>
<evidence type="ECO:0000259" key="5">
    <source>
        <dbReference type="Pfam" id="PF04545"/>
    </source>
</evidence>
<accession>A0ABW8RE30</accession>
<organism evidence="6 7">
    <name type="scientific">Bacillus salipaludis</name>
    <dbReference type="NCBI Taxonomy" id="2547811"/>
    <lineage>
        <taxon>Bacteria</taxon>
        <taxon>Bacillati</taxon>
        <taxon>Bacillota</taxon>
        <taxon>Bacilli</taxon>
        <taxon>Bacillales</taxon>
        <taxon>Bacillaceae</taxon>
        <taxon>Bacillus</taxon>
    </lineage>
</organism>